<protein>
    <submittedName>
        <fullName evidence="1">Uncharacterized protein</fullName>
    </submittedName>
</protein>
<sequence length="239" mass="24971">MAPLDDYYINLDHTIQKVVTNDKSDNFYVQSLPGPIKVYNKVATLEKNDAGLVQFPASGKGFNRYGVVDAGGTSISPAEVAGAGDHFLRPAAAAGLFGVINEISSKGISISFGDISSSNGSDPWQAGGGHHAGHGHNGTRSGLDADFRYINDDGNSFQSQTATSDSQFSGDNNTAVYSAAKLFGFTKNYQGTNGTISGVTKVGGHNDHGHLGFIPGNQKLSTISVSPATPNSNPFNPLF</sequence>
<dbReference type="AlphaFoldDB" id="A0A934ULE6"/>
<comment type="caution">
    <text evidence="1">The sequence shown here is derived from an EMBL/GenBank/DDBJ whole genome shotgun (WGS) entry which is preliminary data.</text>
</comment>
<keyword evidence="2" id="KW-1185">Reference proteome</keyword>
<gene>
    <name evidence="1" type="ORF">I5M19_04090</name>
</gene>
<dbReference type="Proteomes" id="UP000613193">
    <property type="component" value="Unassembled WGS sequence"/>
</dbReference>
<name>A0A934ULE6_9SPHI</name>
<proteinExistence type="predicted"/>
<reference evidence="1" key="1">
    <citation type="submission" date="2020-12" db="EMBL/GenBank/DDBJ databases">
        <title>Bacterial novel species Mucilaginibacter sp. SD-g isolated from soil.</title>
        <authorList>
            <person name="Jung H.-Y."/>
        </authorList>
    </citation>
    <scope>NUCLEOTIDE SEQUENCE</scope>
    <source>
        <strain evidence="1">SD-g</strain>
    </source>
</reference>
<organism evidence="1 2">
    <name type="scientific">Mucilaginibacter segetis</name>
    <dbReference type="NCBI Taxonomy" id="2793071"/>
    <lineage>
        <taxon>Bacteria</taxon>
        <taxon>Pseudomonadati</taxon>
        <taxon>Bacteroidota</taxon>
        <taxon>Sphingobacteriia</taxon>
        <taxon>Sphingobacteriales</taxon>
        <taxon>Sphingobacteriaceae</taxon>
        <taxon>Mucilaginibacter</taxon>
    </lineage>
</organism>
<evidence type="ECO:0000313" key="1">
    <source>
        <dbReference type="EMBL" id="MBK0378473.1"/>
    </source>
</evidence>
<dbReference type="EMBL" id="JAEHFW010000001">
    <property type="protein sequence ID" value="MBK0378473.1"/>
    <property type="molecule type" value="Genomic_DNA"/>
</dbReference>
<accession>A0A934ULE6</accession>
<dbReference type="RefSeq" id="WP_200064299.1">
    <property type="nucleotide sequence ID" value="NZ_JAEHFW010000001.1"/>
</dbReference>
<evidence type="ECO:0000313" key="2">
    <source>
        <dbReference type="Proteomes" id="UP000613193"/>
    </source>
</evidence>